<accession>D4J8V9</accession>
<organism evidence="1 2">
    <name type="scientific">Coprococcus catus GD/7</name>
    <dbReference type="NCBI Taxonomy" id="717962"/>
    <lineage>
        <taxon>Bacteria</taxon>
        <taxon>Bacillati</taxon>
        <taxon>Bacillota</taxon>
        <taxon>Clostridia</taxon>
        <taxon>Lachnospirales</taxon>
        <taxon>Lachnospiraceae</taxon>
        <taxon>Coprococcus</taxon>
    </lineage>
</organism>
<evidence type="ECO:0000313" key="1">
    <source>
        <dbReference type="EMBL" id="CBK80780.1"/>
    </source>
</evidence>
<dbReference type="STRING" id="717962.CC1_20610"/>
<sequence>MNERKDNLQQLLNKLKKNVTQIGNIDEVKKRYPKAFDKLINQIKSATSEVYKEYILSALYPMSRLSASEHAKMQEQIQEILRCPEMKELASKILSTVLSSYNADDVYAMGSCAYVTILNEVYKPYWLQHIQLRDGQYYSDLIDMWYEPSSSTWTNGTEWSFLYPPTKEEFEADIAPALAVCDRYLVKPADSAMIQVAV</sequence>
<gene>
    <name evidence="1" type="ORF">CC1_20610</name>
</gene>
<dbReference type="AlphaFoldDB" id="D4J8V9"/>
<dbReference type="KEGG" id="cct:CC1_20610"/>
<reference evidence="1 2" key="2">
    <citation type="submission" date="2010-03" db="EMBL/GenBank/DDBJ databases">
        <authorList>
            <person name="Pajon A."/>
        </authorList>
    </citation>
    <scope>NUCLEOTIDE SEQUENCE [LARGE SCALE GENOMIC DNA]</scope>
    <source>
        <strain evidence="1 2">GD/7</strain>
    </source>
</reference>
<reference evidence="1 2" key="1">
    <citation type="submission" date="2010-03" db="EMBL/GenBank/DDBJ databases">
        <title>The genome sequence of Coprococcus catus GD/7.</title>
        <authorList>
            <consortium name="metaHIT consortium -- http://www.metahit.eu/"/>
            <person name="Pajon A."/>
            <person name="Turner K."/>
            <person name="Parkhill J."/>
            <person name="Duncan S."/>
            <person name="Flint H."/>
        </authorList>
    </citation>
    <scope>NUCLEOTIDE SEQUENCE [LARGE SCALE GENOMIC DNA]</scope>
    <source>
        <strain evidence="1 2">GD/7</strain>
    </source>
</reference>
<dbReference type="Proteomes" id="UP000008798">
    <property type="component" value="Chromosome"/>
</dbReference>
<dbReference type="EMBL" id="FP929038">
    <property type="protein sequence ID" value="CBK80780.1"/>
    <property type="molecule type" value="Genomic_DNA"/>
</dbReference>
<protein>
    <submittedName>
        <fullName evidence="1">Uncharacterized protein</fullName>
    </submittedName>
</protein>
<dbReference type="PATRIC" id="fig|717962.3.peg.1961"/>
<dbReference type="HOGENOM" id="CLU_1376137_0_0_9"/>
<dbReference type="RefSeq" id="WP_015514348.1">
    <property type="nucleotide sequence ID" value="NC_021009.1"/>
</dbReference>
<proteinExistence type="predicted"/>
<evidence type="ECO:0000313" key="2">
    <source>
        <dbReference type="Proteomes" id="UP000008798"/>
    </source>
</evidence>
<name>D4J8V9_9FIRM</name>